<gene>
    <name evidence="1" type="ORF">QVD17_40543</name>
</gene>
<dbReference type="Proteomes" id="UP001229421">
    <property type="component" value="Unassembled WGS sequence"/>
</dbReference>
<keyword evidence="2" id="KW-1185">Reference proteome</keyword>
<comment type="caution">
    <text evidence="1">The sequence shown here is derived from an EMBL/GenBank/DDBJ whole genome shotgun (WGS) entry which is preliminary data.</text>
</comment>
<evidence type="ECO:0000313" key="1">
    <source>
        <dbReference type="EMBL" id="KAK1408615.1"/>
    </source>
</evidence>
<name>A0AAD8NAV3_TARER</name>
<dbReference type="AlphaFoldDB" id="A0AAD8NAV3"/>
<evidence type="ECO:0000313" key="2">
    <source>
        <dbReference type="Proteomes" id="UP001229421"/>
    </source>
</evidence>
<accession>A0AAD8NAV3</accession>
<sequence>MESYGSSSSGDSTSTGEIEMDNAVTSAVALAASFLQHVANPPRPVYQRTLLIVDTKYTTTPPPRLLANLFVYNDSNEA</sequence>
<proteinExistence type="predicted"/>
<protein>
    <submittedName>
        <fullName evidence="1">Uncharacterized protein</fullName>
    </submittedName>
</protein>
<reference evidence="1" key="1">
    <citation type="journal article" date="2023" name="bioRxiv">
        <title>Improved chromosome-level genome assembly for marigold (Tagetes erecta).</title>
        <authorList>
            <person name="Jiang F."/>
            <person name="Yuan L."/>
            <person name="Wang S."/>
            <person name="Wang H."/>
            <person name="Xu D."/>
            <person name="Wang A."/>
            <person name="Fan W."/>
        </authorList>
    </citation>
    <scope>NUCLEOTIDE SEQUENCE</scope>
    <source>
        <strain evidence="1">WSJ</strain>
        <tissue evidence="1">Leaf</tissue>
    </source>
</reference>
<organism evidence="1 2">
    <name type="scientific">Tagetes erecta</name>
    <name type="common">African marigold</name>
    <dbReference type="NCBI Taxonomy" id="13708"/>
    <lineage>
        <taxon>Eukaryota</taxon>
        <taxon>Viridiplantae</taxon>
        <taxon>Streptophyta</taxon>
        <taxon>Embryophyta</taxon>
        <taxon>Tracheophyta</taxon>
        <taxon>Spermatophyta</taxon>
        <taxon>Magnoliopsida</taxon>
        <taxon>eudicotyledons</taxon>
        <taxon>Gunneridae</taxon>
        <taxon>Pentapetalae</taxon>
        <taxon>asterids</taxon>
        <taxon>campanulids</taxon>
        <taxon>Asterales</taxon>
        <taxon>Asteraceae</taxon>
        <taxon>Asteroideae</taxon>
        <taxon>Heliantheae alliance</taxon>
        <taxon>Tageteae</taxon>
        <taxon>Tagetes</taxon>
    </lineage>
</organism>
<dbReference type="EMBL" id="JAUHHV010000011">
    <property type="protein sequence ID" value="KAK1408615.1"/>
    <property type="molecule type" value="Genomic_DNA"/>
</dbReference>